<dbReference type="Pfam" id="PF00005">
    <property type="entry name" value="ABC_tran"/>
    <property type="match status" value="1"/>
</dbReference>
<keyword evidence="12" id="KW-1185">Reference proteome</keyword>
<dbReference type="Gene3D" id="3.10.580.10">
    <property type="entry name" value="CBS-domain"/>
    <property type="match status" value="1"/>
</dbReference>
<accession>A0A1T5M7P1</accession>
<organism evidence="11 12">
    <name type="scientific">Maledivibacter halophilus</name>
    <dbReference type="NCBI Taxonomy" id="36842"/>
    <lineage>
        <taxon>Bacteria</taxon>
        <taxon>Bacillati</taxon>
        <taxon>Bacillota</taxon>
        <taxon>Clostridia</taxon>
        <taxon>Peptostreptococcales</taxon>
        <taxon>Caminicellaceae</taxon>
        <taxon>Maledivibacter</taxon>
    </lineage>
</organism>
<evidence type="ECO:0000256" key="8">
    <source>
        <dbReference type="RuleBase" id="RU369116"/>
    </source>
</evidence>
<keyword evidence="8" id="KW-0997">Cell inner membrane</keyword>
<dbReference type="RefSeq" id="WP_079494146.1">
    <property type="nucleotide sequence ID" value="NZ_FUZT01000011.1"/>
</dbReference>
<dbReference type="PANTHER" id="PTHR43869">
    <property type="entry name" value="GLYCINE BETAINE/PROLINE BETAINE TRANSPORT SYSTEM ATP-BINDING PROTEIN PROV"/>
    <property type="match status" value="1"/>
</dbReference>
<dbReference type="SUPFAM" id="SSF52540">
    <property type="entry name" value="P-loop containing nucleoside triphosphate hydrolases"/>
    <property type="match status" value="1"/>
</dbReference>
<dbReference type="GO" id="GO:0005524">
    <property type="term" value="F:ATP binding"/>
    <property type="evidence" value="ECO:0007669"/>
    <property type="project" value="UniProtKB-UniRule"/>
</dbReference>
<evidence type="ECO:0000259" key="10">
    <source>
        <dbReference type="PROSITE" id="PS51371"/>
    </source>
</evidence>
<dbReference type="PROSITE" id="PS00211">
    <property type="entry name" value="ABC_TRANSPORTER_1"/>
    <property type="match status" value="1"/>
</dbReference>
<keyword evidence="5" id="KW-0029">Amino-acid transport</keyword>
<dbReference type="EMBL" id="FUZT01000011">
    <property type="protein sequence ID" value="SKC84257.1"/>
    <property type="molecule type" value="Genomic_DNA"/>
</dbReference>
<dbReference type="InterPro" id="IPR046342">
    <property type="entry name" value="CBS_dom_sf"/>
</dbReference>
<dbReference type="NCBIfam" id="TIGR01186">
    <property type="entry name" value="proV"/>
    <property type="match status" value="1"/>
</dbReference>
<dbReference type="GO" id="GO:0005886">
    <property type="term" value="C:plasma membrane"/>
    <property type="evidence" value="ECO:0007669"/>
    <property type="project" value="UniProtKB-SubCell"/>
</dbReference>
<evidence type="ECO:0000259" key="9">
    <source>
        <dbReference type="PROSITE" id="PS50893"/>
    </source>
</evidence>
<comment type="catalytic activity">
    <reaction evidence="8">
        <text>a quaternary ammonium(out) + ATP + H2O = a quaternary ammonium(in) + ADP + phosphate + H(+)</text>
        <dbReference type="Rhea" id="RHEA:11036"/>
        <dbReference type="ChEBI" id="CHEBI:15377"/>
        <dbReference type="ChEBI" id="CHEBI:15378"/>
        <dbReference type="ChEBI" id="CHEBI:30616"/>
        <dbReference type="ChEBI" id="CHEBI:35267"/>
        <dbReference type="ChEBI" id="CHEBI:43474"/>
        <dbReference type="ChEBI" id="CHEBI:456216"/>
    </reaction>
</comment>
<dbReference type="GO" id="GO:0006865">
    <property type="term" value="P:amino acid transport"/>
    <property type="evidence" value="ECO:0007669"/>
    <property type="project" value="UniProtKB-UniRule"/>
</dbReference>
<proteinExistence type="inferred from homology"/>
<keyword evidence="8" id="KW-0472">Membrane</keyword>
<dbReference type="OrthoDB" id="9802264at2"/>
<dbReference type="InterPro" id="IPR051921">
    <property type="entry name" value="ABC_osmolyte_uptake_ATP-bind"/>
</dbReference>
<dbReference type="FunFam" id="3.40.50.300:FF:000201">
    <property type="entry name" value="Glycine betaine/L-proline ABC transporter ATP-binding protein"/>
    <property type="match status" value="1"/>
</dbReference>
<evidence type="ECO:0000313" key="11">
    <source>
        <dbReference type="EMBL" id="SKC84257.1"/>
    </source>
</evidence>
<comment type="subcellular location">
    <subcellularLocation>
        <location evidence="8">Cell inner membrane</location>
        <topology evidence="8">Peripheral membrane protein</topology>
    </subcellularLocation>
</comment>
<evidence type="ECO:0000313" key="12">
    <source>
        <dbReference type="Proteomes" id="UP000190285"/>
    </source>
</evidence>
<dbReference type="GO" id="GO:0015418">
    <property type="term" value="F:ABC-type quaternary ammonium compound transporting activity"/>
    <property type="evidence" value="ECO:0007669"/>
    <property type="project" value="UniProtKB-EC"/>
</dbReference>
<dbReference type="InterPro" id="IPR027417">
    <property type="entry name" value="P-loop_NTPase"/>
</dbReference>
<dbReference type="GO" id="GO:0006970">
    <property type="term" value="P:response to osmotic stress"/>
    <property type="evidence" value="ECO:0007669"/>
    <property type="project" value="UniProtKB-ARBA"/>
</dbReference>
<reference evidence="11 12" key="1">
    <citation type="submission" date="2017-02" db="EMBL/GenBank/DDBJ databases">
        <authorList>
            <person name="Peterson S.W."/>
        </authorList>
    </citation>
    <scope>NUCLEOTIDE SEQUENCE [LARGE SCALE GENOMIC DNA]</scope>
    <source>
        <strain evidence="11 12">M1</strain>
    </source>
</reference>
<evidence type="ECO:0000256" key="3">
    <source>
        <dbReference type="ARBA" id="ARBA00022741"/>
    </source>
</evidence>
<dbReference type="InterPro" id="IPR017871">
    <property type="entry name" value="ABC_transporter-like_CS"/>
</dbReference>
<comment type="subunit">
    <text evidence="8">The complex is probably composed of two ATP-binding proteins, two transmembrane proteins and a solute-binding protein.</text>
</comment>
<evidence type="ECO:0000256" key="4">
    <source>
        <dbReference type="ARBA" id="ARBA00022840"/>
    </source>
</evidence>
<protein>
    <recommendedName>
        <fullName evidence="8">Quaternary amine transport ATP-binding protein</fullName>
        <ecNumber evidence="8">7.6.2.9</ecNumber>
    </recommendedName>
</protein>
<evidence type="ECO:0000256" key="6">
    <source>
        <dbReference type="ARBA" id="ARBA00023122"/>
    </source>
</evidence>
<keyword evidence="2 8" id="KW-0813">Transport</keyword>
<keyword evidence="4 8" id="KW-0067">ATP-binding</keyword>
<dbReference type="GO" id="GO:0031460">
    <property type="term" value="P:glycine betaine transport"/>
    <property type="evidence" value="ECO:0007669"/>
    <property type="project" value="InterPro"/>
</dbReference>
<keyword evidence="6 7" id="KW-0129">CBS domain</keyword>
<feature type="domain" description="CBS" evidence="10">
    <location>
        <begin position="279"/>
        <end position="336"/>
    </location>
</feature>
<keyword evidence="3 8" id="KW-0547">Nucleotide-binding</keyword>
<gene>
    <name evidence="11" type="ORF">SAMN02194393_04047</name>
</gene>
<dbReference type="CDD" id="cd03294">
    <property type="entry name" value="ABC_Pro_Gly_Betaine"/>
    <property type="match status" value="1"/>
</dbReference>
<name>A0A1T5M7P1_9FIRM</name>
<evidence type="ECO:0000256" key="2">
    <source>
        <dbReference type="ARBA" id="ARBA00022448"/>
    </source>
</evidence>
<dbReference type="Proteomes" id="UP000190285">
    <property type="component" value="Unassembled WGS sequence"/>
</dbReference>
<dbReference type="InterPro" id="IPR000644">
    <property type="entry name" value="CBS_dom"/>
</dbReference>
<dbReference type="PROSITE" id="PS51371">
    <property type="entry name" value="CBS"/>
    <property type="match status" value="1"/>
</dbReference>
<sequence>MEKIEVQNLSKVFGHNPKRGIKMIKDGYSKKEILEKTGLTVGVNNVNFDIKQNEIFVIMGLSGSGKSTLLRCLNRLIQPTSGKVIIDNTNITSLDKNSLREIRKKKFAMVFQNFGLLPYKTVLENAEFGLEVQEVSKDDKINRAREALKKVGLESWEDKYPDELSGGMQQRVGLARALAVDPDILLMDEPFSALDPLIKREMQDLLLDIYEGLNKTIVFITHDLDEALKLGDRIAIMKDGEIVQLGTPEEILINSKNEYVEEFVKNVNRSIVLTAGDIMVKPVALLYENDGLEMAKYKMSRNKISSIFAVSEKRKYRGIVHFKDVYEAIGKGKNDISKLIKNTKIARPDDTINDLSSDIATSNVPLPIVDEDNNLLGIIVKGTILANI</sequence>
<dbReference type="SUPFAM" id="SSF54631">
    <property type="entry name" value="CBS-domain pair"/>
    <property type="match status" value="1"/>
</dbReference>
<dbReference type="PROSITE" id="PS50893">
    <property type="entry name" value="ABC_TRANSPORTER_2"/>
    <property type="match status" value="1"/>
</dbReference>
<feature type="domain" description="ABC transporter" evidence="9">
    <location>
        <begin position="4"/>
        <end position="264"/>
    </location>
</feature>
<dbReference type="PANTHER" id="PTHR43869:SF1">
    <property type="entry name" value="GLYCINE BETAINE_PROLINE BETAINE TRANSPORT SYSTEM ATP-BINDING PROTEIN PROV"/>
    <property type="match status" value="1"/>
</dbReference>
<dbReference type="AlphaFoldDB" id="A0A1T5M7P1"/>
<dbReference type="InterPro" id="IPR005892">
    <property type="entry name" value="Gly-betaine_transp_ATP-bd"/>
</dbReference>
<comment type="similarity">
    <text evidence="1 8">Belongs to the ABC transporter superfamily.</text>
</comment>
<keyword evidence="8" id="KW-1003">Cell membrane</keyword>
<evidence type="ECO:0000256" key="5">
    <source>
        <dbReference type="ARBA" id="ARBA00022970"/>
    </source>
</evidence>
<dbReference type="Pfam" id="PF00571">
    <property type="entry name" value="CBS"/>
    <property type="match status" value="2"/>
</dbReference>
<dbReference type="GO" id="GO:0016887">
    <property type="term" value="F:ATP hydrolysis activity"/>
    <property type="evidence" value="ECO:0007669"/>
    <property type="project" value="UniProtKB-UniRule"/>
</dbReference>
<evidence type="ECO:0000256" key="1">
    <source>
        <dbReference type="ARBA" id="ARBA00005417"/>
    </source>
</evidence>
<dbReference type="InterPro" id="IPR003593">
    <property type="entry name" value="AAA+_ATPase"/>
</dbReference>
<dbReference type="Gene3D" id="3.40.50.300">
    <property type="entry name" value="P-loop containing nucleotide triphosphate hydrolases"/>
    <property type="match status" value="1"/>
</dbReference>
<dbReference type="SMART" id="SM00382">
    <property type="entry name" value="AAA"/>
    <property type="match status" value="1"/>
</dbReference>
<dbReference type="EC" id="7.6.2.9" evidence="8"/>
<evidence type="ECO:0000256" key="7">
    <source>
        <dbReference type="PROSITE-ProRule" id="PRU00703"/>
    </source>
</evidence>
<dbReference type="InterPro" id="IPR003439">
    <property type="entry name" value="ABC_transporter-like_ATP-bd"/>
</dbReference>
<dbReference type="STRING" id="36842.SAMN02194393_04047"/>